<evidence type="ECO:0000256" key="2">
    <source>
        <dbReference type="ARBA" id="ARBA00022692"/>
    </source>
</evidence>
<dbReference type="Proteomes" id="UP000680706">
    <property type="component" value="Chromosome"/>
</dbReference>
<keyword evidence="7" id="KW-1185">Reference proteome</keyword>
<keyword evidence="1" id="KW-1003">Cell membrane</keyword>
<feature type="transmembrane region" description="Helical" evidence="5">
    <location>
        <begin position="12"/>
        <end position="33"/>
    </location>
</feature>
<dbReference type="InterPro" id="IPR012451">
    <property type="entry name" value="DUF1656"/>
</dbReference>
<feature type="transmembrane region" description="Helical" evidence="5">
    <location>
        <begin position="45"/>
        <end position="68"/>
    </location>
</feature>
<evidence type="ECO:0000256" key="4">
    <source>
        <dbReference type="ARBA" id="ARBA00023136"/>
    </source>
</evidence>
<dbReference type="EMBL" id="CP074126">
    <property type="protein sequence ID" value="QUS54404.1"/>
    <property type="molecule type" value="Genomic_DNA"/>
</dbReference>
<name>A0ABX8AH39_9HYPH</name>
<organism evidence="6 7">
    <name type="scientific">Pseudovibrio brasiliensis</name>
    <dbReference type="NCBI Taxonomy" id="1898042"/>
    <lineage>
        <taxon>Bacteria</taxon>
        <taxon>Pseudomonadati</taxon>
        <taxon>Pseudomonadota</taxon>
        <taxon>Alphaproteobacteria</taxon>
        <taxon>Hyphomicrobiales</taxon>
        <taxon>Stappiaceae</taxon>
        <taxon>Pseudovibrio</taxon>
    </lineage>
</organism>
<gene>
    <name evidence="6" type="ORF">KGB56_13475</name>
</gene>
<proteinExistence type="predicted"/>
<evidence type="ECO:0000313" key="7">
    <source>
        <dbReference type="Proteomes" id="UP000680706"/>
    </source>
</evidence>
<dbReference type="Pfam" id="PF07869">
    <property type="entry name" value="DUF1656"/>
    <property type="match status" value="1"/>
</dbReference>
<evidence type="ECO:0000256" key="1">
    <source>
        <dbReference type="ARBA" id="ARBA00022475"/>
    </source>
</evidence>
<sequence length="70" mass="7806">MNGFPSEWTIGTVYLPPLLVAAALGLLLSWLTARVMNRYRLSRFLLYPPGVFVALAIIYTVILGSWVIPI</sequence>
<keyword evidence="4 5" id="KW-0472">Membrane</keyword>
<accession>A0ABX8AH39</accession>
<dbReference type="RefSeq" id="WP_075696933.1">
    <property type="nucleotide sequence ID" value="NZ_CP074126.1"/>
</dbReference>
<evidence type="ECO:0000256" key="5">
    <source>
        <dbReference type="SAM" id="Phobius"/>
    </source>
</evidence>
<reference evidence="6 7" key="1">
    <citation type="journal article" date="2021" name="Angew. Chem. Int. Ed. Engl.">
        <title>A novel family of nonribosomal peptides modulate collective behavior in Pseudovibrio bacteria isolated from marine sponges.</title>
        <authorList>
            <person name="Ioca L.P."/>
            <person name="Dai Y."/>
            <person name="Kunakom S."/>
            <person name="Diaz-Espinosa J."/>
            <person name="Krunic A."/>
            <person name="Crnkovic C.M."/>
            <person name="Orjala J."/>
            <person name="Sanchez L.M."/>
            <person name="Ferreira A.G."/>
            <person name="Berlinck R.G.S."/>
            <person name="Eustaquio A.S."/>
        </authorList>
    </citation>
    <scope>NUCLEOTIDE SEQUENCE [LARGE SCALE GENOMIC DNA]</scope>
    <source>
        <strain evidence="6 7">Ab134</strain>
    </source>
</reference>
<evidence type="ECO:0000313" key="6">
    <source>
        <dbReference type="EMBL" id="QUS54404.1"/>
    </source>
</evidence>
<keyword evidence="2 5" id="KW-0812">Transmembrane</keyword>
<evidence type="ECO:0000256" key="3">
    <source>
        <dbReference type="ARBA" id="ARBA00022989"/>
    </source>
</evidence>
<keyword evidence="3 5" id="KW-1133">Transmembrane helix</keyword>
<protein>
    <submittedName>
        <fullName evidence="6">DUF1656 domain-containing protein</fullName>
    </submittedName>
</protein>